<dbReference type="OrthoDB" id="5375886at2759"/>
<feature type="compositionally biased region" description="Basic and acidic residues" evidence="1">
    <location>
        <begin position="36"/>
        <end position="49"/>
    </location>
</feature>
<feature type="compositionally biased region" description="Basic and acidic residues" evidence="1">
    <location>
        <begin position="57"/>
        <end position="77"/>
    </location>
</feature>
<dbReference type="EMBL" id="ML119149">
    <property type="protein sequence ID" value="RPB09675.1"/>
    <property type="molecule type" value="Genomic_DNA"/>
</dbReference>
<sequence length="77" mass="8231">MSSREGRQSPPPESQSGRQLNDPPAEGKAQAAPSKDFSKNKSEQTKEHGLSSNPEGPLDKQAELKASKPGERSMDGL</sequence>
<keyword evidence="3" id="KW-1185">Reference proteome</keyword>
<evidence type="ECO:0000313" key="3">
    <source>
        <dbReference type="Proteomes" id="UP000277580"/>
    </source>
</evidence>
<gene>
    <name evidence="2" type="ORF">P167DRAFT_492034</name>
</gene>
<evidence type="ECO:0000313" key="2">
    <source>
        <dbReference type="EMBL" id="RPB09675.1"/>
    </source>
</evidence>
<organism evidence="2 3">
    <name type="scientific">Morchella conica CCBAS932</name>
    <dbReference type="NCBI Taxonomy" id="1392247"/>
    <lineage>
        <taxon>Eukaryota</taxon>
        <taxon>Fungi</taxon>
        <taxon>Dikarya</taxon>
        <taxon>Ascomycota</taxon>
        <taxon>Pezizomycotina</taxon>
        <taxon>Pezizomycetes</taxon>
        <taxon>Pezizales</taxon>
        <taxon>Morchellaceae</taxon>
        <taxon>Morchella</taxon>
    </lineage>
</organism>
<protein>
    <submittedName>
        <fullName evidence="2">Uncharacterized protein</fullName>
    </submittedName>
</protein>
<feature type="region of interest" description="Disordered" evidence="1">
    <location>
        <begin position="1"/>
        <end position="77"/>
    </location>
</feature>
<evidence type="ECO:0000256" key="1">
    <source>
        <dbReference type="SAM" id="MobiDB-lite"/>
    </source>
</evidence>
<dbReference type="AlphaFoldDB" id="A0A3N4KV58"/>
<reference evidence="2 3" key="1">
    <citation type="journal article" date="2018" name="Nat. Ecol. Evol.">
        <title>Pezizomycetes genomes reveal the molecular basis of ectomycorrhizal truffle lifestyle.</title>
        <authorList>
            <person name="Murat C."/>
            <person name="Payen T."/>
            <person name="Noel B."/>
            <person name="Kuo A."/>
            <person name="Morin E."/>
            <person name="Chen J."/>
            <person name="Kohler A."/>
            <person name="Krizsan K."/>
            <person name="Balestrini R."/>
            <person name="Da Silva C."/>
            <person name="Montanini B."/>
            <person name="Hainaut M."/>
            <person name="Levati E."/>
            <person name="Barry K.W."/>
            <person name="Belfiori B."/>
            <person name="Cichocki N."/>
            <person name="Clum A."/>
            <person name="Dockter R.B."/>
            <person name="Fauchery L."/>
            <person name="Guy J."/>
            <person name="Iotti M."/>
            <person name="Le Tacon F."/>
            <person name="Lindquist E.A."/>
            <person name="Lipzen A."/>
            <person name="Malagnac F."/>
            <person name="Mello A."/>
            <person name="Molinier V."/>
            <person name="Miyauchi S."/>
            <person name="Poulain J."/>
            <person name="Riccioni C."/>
            <person name="Rubini A."/>
            <person name="Sitrit Y."/>
            <person name="Splivallo R."/>
            <person name="Traeger S."/>
            <person name="Wang M."/>
            <person name="Zifcakova L."/>
            <person name="Wipf D."/>
            <person name="Zambonelli A."/>
            <person name="Paolocci F."/>
            <person name="Nowrousian M."/>
            <person name="Ottonello S."/>
            <person name="Baldrian P."/>
            <person name="Spatafora J.W."/>
            <person name="Henrissat B."/>
            <person name="Nagy L.G."/>
            <person name="Aury J.M."/>
            <person name="Wincker P."/>
            <person name="Grigoriev I.V."/>
            <person name="Bonfante P."/>
            <person name="Martin F.M."/>
        </authorList>
    </citation>
    <scope>NUCLEOTIDE SEQUENCE [LARGE SCALE GENOMIC DNA]</scope>
    <source>
        <strain evidence="2 3">CCBAS932</strain>
    </source>
</reference>
<proteinExistence type="predicted"/>
<accession>A0A3N4KV58</accession>
<dbReference type="InParanoid" id="A0A3N4KV58"/>
<dbReference type="Proteomes" id="UP000277580">
    <property type="component" value="Unassembled WGS sequence"/>
</dbReference>
<name>A0A3N4KV58_9PEZI</name>